<evidence type="ECO:0000313" key="2">
    <source>
        <dbReference type="Proteomes" id="UP001139516"/>
    </source>
</evidence>
<accession>A0A9X1YDS9</accession>
<sequence length="45" mass="5211">MGPLITTNPLLGMWLGSTHAWMRTVHFWSGAWMLEPRRDRTDARG</sequence>
<reference evidence="1" key="1">
    <citation type="submission" date="2022-04" db="EMBL/GenBank/DDBJ databases">
        <title>Roseomonas acroporae sp. nov., isolated from coral Acropora digitifera.</title>
        <authorList>
            <person name="Sun H."/>
        </authorList>
    </citation>
    <scope>NUCLEOTIDE SEQUENCE</scope>
    <source>
        <strain evidence="1">NAR14</strain>
    </source>
</reference>
<organism evidence="1 2">
    <name type="scientific">Roseomonas acroporae</name>
    <dbReference type="NCBI Taxonomy" id="2937791"/>
    <lineage>
        <taxon>Bacteria</taxon>
        <taxon>Pseudomonadati</taxon>
        <taxon>Pseudomonadota</taxon>
        <taxon>Alphaproteobacteria</taxon>
        <taxon>Acetobacterales</taxon>
        <taxon>Roseomonadaceae</taxon>
        <taxon>Roseomonas</taxon>
    </lineage>
</organism>
<name>A0A9X1YDS9_9PROT</name>
<proteinExistence type="predicted"/>
<dbReference type="EMBL" id="JALPRX010000113">
    <property type="protein sequence ID" value="MCK8787253.1"/>
    <property type="molecule type" value="Genomic_DNA"/>
</dbReference>
<dbReference type="AlphaFoldDB" id="A0A9X1YDS9"/>
<comment type="caution">
    <text evidence="1">The sequence shown here is derived from an EMBL/GenBank/DDBJ whole genome shotgun (WGS) entry which is preliminary data.</text>
</comment>
<gene>
    <name evidence="1" type="ORF">M0638_23035</name>
</gene>
<keyword evidence="2" id="KW-1185">Reference proteome</keyword>
<dbReference type="Proteomes" id="UP001139516">
    <property type="component" value="Unassembled WGS sequence"/>
</dbReference>
<evidence type="ECO:0000313" key="1">
    <source>
        <dbReference type="EMBL" id="MCK8787253.1"/>
    </source>
</evidence>
<protein>
    <submittedName>
        <fullName evidence="1">Uncharacterized protein</fullName>
    </submittedName>
</protein>
<dbReference type="RefSeq" id="WP_248669308.1">
    <property type="nucleotide sequence ID" value="NZ_JALPRX010000113.1"/>
</dbReference>